<evidence type="ECO:0000256" key="1">
    <source>
        <dbReference type="SAM" id="MobiDB-lite"/>
    </source>
</evidence>
<dbReference type="EMBL" id="JAWDJR010000017">
    <property type="protein sequence ID" value="KAK9960146.1"/>
    <property type="molecule type" value="Genomic_DNA"/>
</dbReference>
<name>A0AAW1ZI86_CULAL</name>
<protein>
    <submittedName>
        <fullName evidence="2">Uncharacterized protein</fullName>
    </submittedName>
</protein>
<dbReference type="AlphaFoldDB" id="A0AAW1ZI86"/>
<evidence type="ECO:0000313" key="3">
    <source>
        <dbReference type="Proteomes" id="UP001479290"/>
    </source>
</evidence>
<evidence type="ECO:0000313" key="2">
    <source>
        <dbReference type="EMBL" id="KAK9960146.1"/>
    </source>
</evidence>
<feature type="region of interest" description="Disordered" evidence="1">
    <location>
        <begin position="1"/>
        <end position="41"/>
    </location>
</feature>
<proteinExistence type="predicted"/>
<gene>
    <name evidence="2" type="ORF">ABG768_010221</name>
</gene>
<accession>A0AAW1ZI86</accession>
<reference evidence="2 3" key="1">
    <citation type="submission" date="2024-05" db="EMBL/GenBank/DDBJ databases">
        <title>A high-quality chromosomal-level genome assembly of Topmouth culter (Culter alburnus).</title>
        <authorList>
            <person name="Zhao H."/>
        </authorList>
    </citation>
    <scope>NUCLEOTIDE SEQUENCE [LARGE SCALE GENOMIC DNA]</scope>
    <source>
        <strain evidence="2">CATC2023</strain>
        <tissue evidence="2">Muscle</tissue>
    </source>
</reference>
<organism evidence="2 3">
    <name type="scientific">Culter alburnus</name>
    <name type="common">Topmouth culter</name>
    <dbReference type="NCBI Taxonomy" id="194366"/>
    <lineage>
        <taxon>Eukaryota</taxon>
        <taxon>Metazoa</taxon>
        <taxon>Chordata</taxon>
        <taxon>Craniata</taxon>
        <taxon>Vertebrata</taxon>
        <taxon>Euteleostomi</taxon>
        <taxon>Actinopterygii</taxon>
        <taxon>Neopterygii</taxon>
        <taxon>Teleostei</taxon>
        <taxon>Ostariophysi</taxon>
        <taxon>Cypriniformes</taxon>
        <taxon>Xenocyprididae</taxon>
        <taxon>Xenocypridinae</taxon>
        <taxon>Culter</taxon>
    </lineage>
</organism>
<sequence length="152" mass="16834">MRGRAGESDGWDGRASFKWTTKRDTTRSRTPSSRISTATRSQVKSVQPCQIYSVALRVRLLSPNSSPRVRCARLSALLRLVSAGESAAKHGVGRDDFNQPRPPNPSWNIDRCQHQSYIHGCGCCQGLSLRCSERSSRVGRAPPSEQLSCFNE</sequence>
<feature type="compositionally biased region" description="Low complexity" evidence="1">
    <location>
        <begin position="28"/>
        <end position="41"/>
    </location>
</feature>
<keyword evidence="3" id="KW-1185">Reference proteome</keyword>
<comment type="caution">
    <text evidence="2">The sequence shown here is derived from an EMBL/GenBank/DDBJ whole genome shotgun (WGS) entry which is preliminary data.</text>
</comment>
<dbReference type="Proteomes" id="UP001479290">
    <property type="component" value="Unassembled WGS sequence"/>
</dbReference>